<feature type="compositionally biased region" description="Low complexity" evidence="3">
    <location>
        <begin position="74"/>
        <end position="84"/>
    </location>
</feature>
<evidence type="ECO:0000313" key="6">
    <source>
        <dbReference type="Proteomes" id="UP000544110"/>
    </source>
</evidence>
<dbReference type="GO" id="GO:0005886">
    <property type="term" value="C:plasma membrane"/>
    <property type="evidence" value="ECO:0007669"/>
    <property type="project" value="TreeGrafter"/>
</dbReference>
<dbReference type="PANTHER" id="PTHR37313:SF1">
    <property type="entry name" value="UPF0749 PROTEIN RV1823"/>
    <property type="match status" value="1"/>
</dbReference>
<evidence type="ECO:0000256" key="2">
    <source>
        <dbReference type="SAM" id="Coils"/>
    </source>
</evidence>
<evidence type="ECO:0000256" key="3">
    <source>
        <dbReference type="SAM" id="MobiDB-lite"/>
    </source>
</evidence>
<dbReference type="Pfam" id="PF05949">
    <property type="entry name" value="DUF881"/>
    <property type="match status" value="1"/>
</dbReference>
<evidence type="ECO:0000313" key="5">
    <source>
        <dbReference type="EMBL" id="NYG54017.1"/>
    </source>
</evidence>
<dbReference type="Proteomes" id="UP000544110">
    <property type="component" value="Unassembled WGS sequence"/>
</dbReference>
<dbReference type="Gene3D" id="3.30.70.1880">
    <property type="entry name" value="Protein of unknown function DUF881"/>
    <property type="match status" value="1"/>
</dbReference>
<gene>
    <name evidence="5" type="ORF">BJ989_000321</name>
</gene>
<dbReference type="RefSeq" id="WP_179516726.1">
    <property type="nucleotide sequence ID" value="NZ_JACCAC010000001.1"/>
</dbReference>
<protein>
    <submittedName>
        <fullName evidence="5">Uncharacterized protein YlxW (UPF0749 family)</fullName>
    </submittedName>
</protein>
<organism evidence="5 6">
    <name type="scientific">Nocardioides perillae</name>
    <dbReference type="NCBI Taxonomy" id="1119534"/>
    <lineage>
        <taxon>Bacteria</taxon>
        <taxon>Bacillati</taxon>
        <taxon>Actinomycetota</taxon>
        <taxon>Actinomycetes</taxon>
        <taxon>Propionibacteriales</taxon>
        <taxon>Nocardioidaceae</taxon>
        <taxon>Nocardioides</taxon>
    </lineage>
</organism>
<dbReference type="PANTHER" id="PTHR37313">
    <property type="entry name" value="UPF0749 PROTEIN RV1825"/>
    <property type="match status" value="1"/>
</dbReference>
<feature type="region of interest" description="Disordered" evidence="3">
    <location>
        <begin position="67"/>
        <end position="93"/>
    </location>
</feature>
<dbReference type="EMBL" id="JACCAC010000001">
    <property type="protein sequence ID" value="NYG54017.1"/>
    <property type="molecule type" value="Genomic_DNA"/>
</dbReference>
<keyword evidence="4" id="KW-0472">Membrane</keyword>
<name>A0A7Y9RT11_9ACTN</name>
<feature type="coiled-coil region" evidence="2">
    <location>
        <begin position="144"/>
        <end position="171"/>
    </location>
</feature>
<comment type="caution">
    <text evidence="5">The sequence shown here is derived from an EMBL/GenBank/DDBJ whole genome shotgun (WGS) entry which is preliminary data.</text>
</comment>
<evidence type="ECO:0000256" key="1">
    <source>
        <dbReference type="ARBA" id="ARBA00009108"/>
    </source>
</evidence>
<sequence>MTPLRDRVPRLSPELRERLELDRLRRRPAAPDERHPLRQQVQAYPSLLDQVLGSALEPDYVAAARRRDERAREAATGAPADDAATGGGAERRTPGRARLASVLVLAVFAVLVATAVRETAADAPTDALVRETLVREAGERRTELAELQSLVAETRRDNAELSSELRQARALRSEAVGDLRALAAAAGFQAVSGEGLRWTVRNEPDELGGDLVAANELAYLVNGLWEAGAEAIAVNGQRLTARSAITQSGRGINVNGSPLTAPFVVSVVGDPRTLESLFAETRSGYLWLLTVDTLGFPVTVERDDELLLPAAREGLLATCGSCDPEEQVAPGGQTDD</sequence>
<keyword evidence="4" id="KW-0812">Transmembrane</keyword>
<proteinExistence type="inferred from homology"/>
<feature type="transmembrane region" description="Helical" evidence="4">
    <location>
        <begin position="99"/>
        <end position="116"/>
    </location>
</feature>
<accession>A0A7Y9RT11</accession>
<dbReference type="InterPro" id="IPR010273">
    <property type="entry name" value="DUF881"/>
</dbReference>
<comment type="similarity">
    <text evidence="1">Belongs to the UPF0749 family.</text>
</comment>
<reference evidence="5 6" key="1">
    <citation type="submission" date="2020-07" db="EMBL/GenBank/DDBJ databases">
        <title>Sequencing the genomes of 1000 actinobacteria strains.</title>
        <authorList>
            <person name="Klenk H.-P."/>
        </authorList>
    </citation>
    <scope>NUCLEOTIDE SEQUENCE [LARGE SCALE GENOMIC DNA]</scope>
    <source>
        <strain evidence="5 6">DSM 24552</strain>
    </source>
</reference>
<keyword evidence="4" id="KW-1133">Transmembrane helix</keyword>
<keyword evidence="2" id="KW-0175">Coiled coil</keyword>
<dbReference type="AlphaFoldDB" id="A0A7Y9RT11"/>
<keyword evidence="6" id="KW-1185">Reference proteome</keyword>
<evidence type="ECO:0000256" key="4">
    <source>
        <dbReference type="SAM" id="Phobius"/>
    </source>
</evidence>